<evidence type="ECO:0000313" key="3">
    <source>
        <dbReference type="RefSeq" id="XP_020984362.2"/>
    </source>
</evidence>
<gene>
    <name evidence="3" type="primary">LOC107460636</name>
</gene>
<feature type="compositionally biased region" description="Basic residues" evidence="1">
    <location>
        <begin position="1"/>
        <end position="11"/>
    </location>
</feature>
<organism evidence="2 3">
    <name type="scientific">Arachis duranensis</name>
    <name type="common">Wild peanut</name>
    <dbReference type="NCBI Taxonomy" id="130453"/>
    <lineage>
        <taxon>Eukaryota</taxon>
        <taxon>Viridiplantae</taxon>
        <taxon>Streptophyta</taxon>
        <taxon>Embryophyta</taxon>
        <taxon>Tracheophyta</taxon>
        <taxon>Spermatophyta</taxon>
        <taxon>Magnoliopsida</taxon>
        <taxon>eudicotyledons</taxon>
        <taxon>Gunneridae</taxon>
        <taxon>Pentapetalae</taxon>
        <taxon>rosids</taxon>
        <taxon>fabids</taxon>
        <taxon>Fabales</taxon>
        <taxon>Fabaceae</taxon>
        <taxon>Papilionoideae</taxon>
        <taxon>50 kb inversion clade</taxon>
        <taxon>dalbergioids sensu lato</taxon>
        <taxon>Dalbergieae</taxon>
        <taxon>Pterocarpus clade</taxon>
        <taxon>Arachis</taxon>
    </lineage>
</organism>
<evidence type="ECO:0000313" key="2">
    <source>
        <dbReference type="Proteomes" id="UP000515211"/>
    </source>
</evidence>
<accession>A0A6P5MGP8</accession>
<keyword evidence="2" id="KW-1185">Reference proteome</keyword>
<dbReference type="Proteomes" id="UP000515211">
    <property type="component" value="Chromosome 8"/>
</dbReference>
<proteinExistence type="predicted"/>
<feature type="compositionally biased region" description="Basic and acidic residues" evidence="1">
    <location>
        <begin position="70"/>
        <end position="91"/>
    </location>
</feature>
<evidence type="ECO:0000256" key="1">
    <source>
        <dbReference type="SAM" id="MobiDB-lite"/>
    </source>
</evidence>
<dbReference type="GeneID" id="107460636"/>
<dbReference type="RefSeq" id="XP_020984362.2">
    <property type="nucleotide sequence ID" value="XM_021128703.2"/>
</dbReference>
<protein>
    <submittedName>
        <fullName evidence="3">Uncharacterized protein LOC107460636</fullName>
    </submittedName>
</protein>
<name>A0A6P5MGP8_ARADU</name>
<feature type="region of interest" description="Disordered" evidence="1">
    <location>
        <begin position="1"/>
        <end position="24"/>
    </location>
</feature>
<feature type="compositionally biased region" description="Polar residues" evidence="1">
    <location>
        <begin position="93"/>
        <end position="102"/>
    </location>
</feature>
<feature type="compositionally biased region" description="Basic and acidic residues" evidence="1">
    <location>
        <begin position="12"/>
        <end position="23"/>
    </location>
</feature>
<reference evidence="2" key="1">
    <citation type="journal article" date="2016" name="Nat. Genet.">
        <title>The genome sequences of Arachis duranensis and Arachis ipaensis, the diploid ancestors of cultivated peanut.</title>
        <authorList>
            <person name="Bertioli D.J."/>
            <person name="Cannon S.B."/>
            <person name="Froenicke L."/>
            <person name="Huang G."/>
            <person name="Farmer A.D."/>
            <person name="Cannon E.K."/>
            <person name="Liu X."/>
            <person name="Gao D."/>
            <person name="Clevenger J."/>
            <person name="Dash S."/>
            <person name="Ren L."/>
            <person name="Moretzsohn M.C."/>
            <person name="Shirasawa K."/>
            <person name="Huang W."/>
            <person name="Vidigal B."/>
            <person name="Abernathy B."/>
            <person name="Chu Y."/>
            <person name="Niederhuth C.E."/>
            <person name="Umale P."/>
            <person name="Araujo A.C."/>
            <person name="Kozik A."/>
            <person name="Kim K.D."/>
            <person name="Burow M.D."/>
            <person name="Varshney R.K."/>
            <person name="Wang X."/>
            <person name="Zhang X."/>
            <person name="Barkley N."/>
            <person name="Guimaraes P.M."/>
            <person name="Isobe S."/>
            <person name="Guo B."/>
            <person name="Liao B."/>
            <person name="Stalker H.T."/>
            <person name="Schmitz R.J."/>
            <person name="Scheffler B.E."/>
            <person name="Leal-Bertioli S.C."/>
            <person name="Xun X."/>
            <person name="Jackson S.A."/>
            <person name="Michelmore R."/>
            <person name="Ozias-Akins P."/>
        </authorList>
    </citation>
    <scope>NUCLEOTIDE SEQUENCE [LARGE SCALE GENOMIC DNA]</scope>
    <source>
        <strain evidence="2">cv. V14167</strain>
    </source>
</reference>
<dbReference type="AlphaFoldDB" id="A0A6P5MGP8"/>
<sequence>MALSRRPARFTRRPDSMQHKTISEEQLESLRAVAAGIFTDKQNPEEDKYPAKVHQEVMGIKMERVIKKEHGDDDVKVDREVAHEDTKEKGSPKKNNTKNTSIYGFDLHE</sequence>
<dbReference type="KEGG" id="adu:107460636"/>
<reference evidence="3" key="2">
    <citation type="submission" date="2025-08" db="UniProtKB">
        <authorList>
            <consortium name="RefSeq"/>
        </authorList>
    </citation>
    <scope>IDENTIFICATION</scope>
    <source>
        <tissue evidence="3">Whole plant</tissue>
    </source>
</reference>
<feature type="region of interest" description="Disordered" evidence="1">
    <location>
        <begin position="70"/>
        <end position="109"/>
    </location>
</feature>